<gene>
    <name evidence="2" type="ORF">ENS31_07195</name>
</gene>
<evidence type="ECO:0000256" key="1">
    <source>
        <dbReference type="SAM" id="SignalP"/>
    </source>
</evidence>
<organism evidence="2">
    <name type="scientific">Ignavibacterium album</name>
    <dbReference type="NCBI Taxonomy" id="591197"/>
    <lineage>
        <taxon>Bacteria</taxon>
        <taxon>Pseudomonadati</taxon>
        <taxon>Ignavibacteriota</taxon>
        <taxon>Ignavibacteria</taxon>
        <taxon>Ignavibacteriales</taxon>
        <taxon>Ignavibacteriaceae</taxon>
        <taxon>Ignavibacterium</taxon>
    </lineage>
</organism>
<feature type="chain" id="PRO_5030964668" evidence="1">
    <location>
        <begin position="22"/>
        <end position="268"/>
    </location>
</feature>
<name>A0A7V2ZJV7_9BACT</name>
<proteinExistence type="predicted"/>
<feature type="signal peptide" evidence="1">
    <location>
        <begin position="1"/>
        <end position="21"/>
    </location>
</feature>
<dbReference type="AlphaFoldDB" id="A0A7V2ZJV7"/>
<protein>
    <submittedName>
        <fullName evidence="2">DUF3108 domain-containing protein</fullName>
    </submittedName>
</protein>
<comment type="caution">
    <text evidence="2">The sequence shown here is derived from an EMBL/GenBank/DDBJ whole genome shotgun (WGS) entry which is preliminary data.</text>
</comment>
<reference evidence="2" key="1">
    <citation type="journal article" date="2020" name="mSystems">
        <title>Genome- and Community-Level Interaction Insights into Carbon Utilization and Element Cycling Functions of Hydrothermarchaeota in Hydrothermal Sediment.</title>
        <authorList>
            <person name="Zhou Z."/>
            <person name="Liu Y."/>
            <person name="Xu W."/>
            <person name="Pan J."/>
            <person name="Luo Z.H."/>
            <person name="Li M."/>
        </authorList>
    </citation>
    <scope>NUCLEOTIDE SEQUENCE [LARGE SCALE GENOMIC DNA]</scope>
    <source>
        <strain evidence="2">SpSt-479</strain>
    </source>
</reference>
<dbReference type="InterPro" id="IPR021457">
    <property type="entry name" value="DUF3108"/>
</dbReference>
<keyword evidence="1" id="KW-0732">Signal</keyword>
<sequence length="268" mass="31116">MKKFLLFLLTASLIISGSFSASENKNSKLDFPIRKIDVGEEITYVVKYLFISIGEIKLKITRSQVRDNDTIYSAIAYIDSYEGLPFVNLHQIYETKFNSRQIPVFFRGTIIDKDTTFTEYTFNYRTKKIHILKGSRTKNEIWTDSTAALDREYLDGLSLFYYARMRTGKKATYNTPVFINEKGEKTVIRCYDKPEPIEIDAVDYKVNCVYLDGETEFKGIFGLTGYFEGWFSNDEHAVPIFAKMSVIIGNITVELKSWKKKNWIPPKY</sequence>
<dbReference type="Pfam" id="PF11306">
    <property type="entry name" value="DUF3108"/>
    <property type="match status" value="1"/>
</dbReference>
<evidence type="ECO:0000313" key="2">
    <source>
        <dbReference type="EMBL" id="HFI91304.1"/>
    </source>
</evidence>
<dbReference type="EMBL" id="DSUJ01000008">
    <property type="protein sequence ID" value="HFI91304.1"/>
    <property type="molecule type" value="Genomic_DNA"/>
</dbReference>
<accession>A0A7V2ZJV7</accession>